<dbReference type="AlphaFoldDB" id="A0A6H1ZQ70"/>
<sequence>MPENTGIDMAIDQLFKTSAAERAMGAANPEVLNPQPVQASVPQRTISAERIRQKLGGGQTMMTAGQPTTEVMPEQPLAPPETQAPSVAQQFGQAGQNILGGIGRVFEAIDDPMTMLYGWIQISFKKMKGQPLTPQEETFYQQFQKERPMPTTPQEYITNIPQVFKGTFAPSEQLRESYNSAFDTKTQIIHSLANPIWYAIPGAVATKGVLAGKAAQAGIKGRLASIGEAAITPFAAVETGIGKLISLPFKGTAKLVGSLRKRGDAELANQVSNLIARAKAGEAIDPTELLAVTKKSGKIAQDVNEVLRQIKLEQSPELIGDATKPLWTKLTPARKRAIVKAADLGEEVSRKSWKLMSDAEKSAINRLYLEPENLPVVQKITKSLEDVPVYSQEQKFQRAGATAQKGAKLSKELAKATTPEEVAAAQTKALTGEMPKVPFGKITTDDGKELFGIIQNSPVLQYRPFDKMRLLTAPTKSVPDGGALWKLMNGILPQDNEIQLLQEVLGKKFADSLRAMQGQSGKVVSNLLALTNLPRALVSSVDFSTTLRQAVILAYAEPKLAAKSFKAQVKSFFSEKAYDDAMAQIRAHPLYGKAREMGLVETHLSPEKAMGLREEPFISKWTMNIPLVKQSARAFTTMTNKIRFDAAYKYLASKPQFWSEDEAKWLMRLLNWETGRGPVPASWLPALASIFFSPALQMARIAMPVALVKASPTVRKLAWRHFIQFVGANVGILATLKATGAIDLETDPTSTDFGKIRIGNTRLDTWGGFLPYWRLMNRLAKGEYKTQSGKIMEVDRFSEVERAVLMKFAPFPGLIADILRGETIVGDELTLAPEDIKNQAINRFAPFVAQDIMEAIEEDGWTGGLAASSSIVGVGAVSYPSRVFADWLESIESYTGQDWDFERIQSIRPAFEDAEASWIDYLNLPSAKARTYARKEDPMLDASLYFWGETSDLANPKQSRQIVQQMLDTYDLDWKVLPIKPPTEPYERNGKTDEEVILDMLDLFPQDITDYFQANQDVFANRDLDEYMNLVQTTKLDDYRKVKLFEILTYDDDKAKMSKDKEKYRKEHPDVDAAYNFWNAGVKTLMSKEAESLLQQKLQLLGIPADALLQSTGATKGITTLGGQSSKTGGTGRVAKIRAKLGK</sequence>
<evidence type="ECO:0000313" key="1">
    <source>
        <dbReference type="EMBL" id="QJA50076.1"/>
    </source>
</evidence>
<accession>A0A6H1ZQ70</accession>
<organism evidence="1">
    <name type="scientific">viral metagenome</name>
    <dbReference type="NCBI Taxonomy" id="1070528"/>
    <lineage>
        <taxon>unclassified sequences</taxon>
        <taxon>metagenomes</taxon>
        <taxon>organismal metagenomes</taxon>
    </lineage>
</organism>
<reference evidence="1" key="1">
    <citation type="submission" date="2020-03" db="EMBL/GenBank/DDBJ databases">
        <title>The deep terrestrial virosphere.</title>
        <authorList>
            <person name="Holmfeldt K."/>
            <person name="Nilsson E."/>
            <person name="Simone D."/>
            <person name="Lopez-Fernandez M."/>
            <person name="Wu X."/>
            <person name="de Brujin I."/>
            <person name="Lundin D."/>
            <person name="Andersson A."/>
            <person name="Bertilsson S."/>
            <person name="Dopson M."/>
        </authorList>
    </citation>
    <scope>NUCLEOTIDE SEQUENCE</scope>
    <source>
        <strain evidence="1">TM448A01600</strain>
    </source>
</reference>
<protein>
    <submittedName>
        <fullName evidence="1">Uncharacterized protein</fullName>
    </submittedName>
</protein>
<proteinExistence type="predicted"/>
<name>A0A6H1ZQ70_9ZZZZ</name>
<dbReference type="EMBL" id="MT144172">
    <property type="protein sequence ID" value="QJA50076.1"/>
    <property type="molecule type" value="Genomic_DNA"/>
</dbReference>
<gene>
    <name evidence="1" type="ORF">TM448A01600_0007</name>
</gene>